<comment type="caution">
    <text evidence="1">The sequence shown here is derived from an EMBL/GenBank/DDBJ whole genome shotgun (WGS) entry which is preliminary data.</text>
</comment>
<organism evidence="1 2">
    <name type="scientific">Symbiodinium necroappetens</name>
    <dbReference type="NCBI Taxonomy" id="1628268"/>
    <lineage>
        <taxon>Eukaryota</taxon>
        <taxon>Sar</taxon>
        <taxon>Alveolata</taxon>
        <taxon>Dinophyceae</taxon>
        <taxon>Suessiales</taxon>
        <taxon>Symbiodiniaceae</taxon>
        <taxon>Symbiodinium</taxon>
    </lineage>
</organism>
<sequence length="249" mass="26912">MEASRACRWRRIAAKRGQFPAVAMAAIFLGAVRPTFVLNRPFSRRSVLGVVGAGVAITEEPVFAESPDSLDSVLLFSNAVAASKAQKFRTNTSARDVAAYCVHTAPDANRKFTCVVQTTTRTRIYQQHVEICRGMTGACTASGLVSRMVFACFSCNLEMLLVRGIISFHDVARARGAIFSLMPASLRACPGRGLCKRSVWQAGQPPADPPSASRVHVIAHRNRRSKAHVGIPHRGSACRFSCSRLGGPL</sequence>
<evidence type="ECO:0000313" key="1">
    <source>
        <dbReference type="EMBL" id="CAE7558388.1"/>
    </source>
</evidence>
<dbReference type="OrthoDB" id="41501at2759"/>
<dbReference type="EMBL" id="CAJNJA010026340">
    <property type="protein sequence ID" value="CAE7558388.1"/>
    <property type="molecule type" value="Genomic_DNA"/>
</dbReference>
<keyword evidence="2" id="KW-1185">Reference proteome</keyword>
<gene>
    <name evidence="1" type="ORF">SNEC2469_LOCUS16115</name>
</gene>
<dbReference type="AlphaFoldDB" id="A0A812U141"/>
<proteinExistence type="predicted"/>
<name>A0A812U141_9DINO</name>
<dbReference type="Proteomes" id="UP000601435">
    <property type="component" value="Unassembled WGS sequence"/>
</dbReference>
<reference evidence="1" key="1">
    <citation type="submission" date="2021-02" db="EMBL/GenBank/DDBJ databases">
        <authorList>
            <person name="Dougan E. K."/>
            <person name="Rhodes N."/>
            <person name="Thang M."/>
            <person name="Chan C."/>
        </authorList>
    </citation>
    <scope>NUCLEOTIDE SEQUENCE</scope>
</reference>
<evidence type="ECO:0000313" key="2">
    <source>
        <dbReference type="Proteomes" id="UP000601435"/>
    </source>
</evidence>
<protein>
    <submittedName>
        <fullName evidence="1">Uncharacterized protein</fullName>
    </submittedName>
</protein>
<accession>A0A812U141</accession>